<gene>
    <name evidence="2" type="ORF">C0J27_04035</name>
</gene>
<dbReference type="OrthoDB" id="9813491at2"/>
<dbReference type="InterPro" id="IPR004518">
    <property type="entry name" value="MazG-like_dom"/>
</dbReference>
<keyword evidence="2" id="KW-0378">Hydrolase</keyword>
<organism evidence="2 3">
    <name type="scientific">Candidatus Chromulinivorax destructor</name>
    <dbReference type="NCBI Taxonomy" id="2066483"/>
    <lineage>
        <taxon>Bacteria</taxon>
        <taxon>Candidatus Babelota</taxon>
        <taxon>Candidatus Babeliae</taxon>
        <taxon>Candidatus Babeliales</taxon>
        <taxon>Candidatus Chromulinivoraceae</taxon>
        <taxon>Candidatus Chromulinivorax</taxon>
    </lineage>
</organism>
<keyword evidence="3" id="KW-1185">Reference proteome</keyword>
<dbReference type="CDD" id="cd11532">
    <property type="entry name" value="NTP-PPase_COG4997"/>
    <property type="match status" value="1"/>
</dbReference>
<dbReference type="InterPro" id="IPR038735">
    <property type="entry name" value="MSMEG_1276-like_NTP-PPase_dom"/>
</dbReference>
<protein>
    <submittedName>
        <fullName evidence="2">Phosphoribosyl-ATP pyrophosphohydrolase</fullName>
    </submittedName>
</protein>
<dbReference type="EMBL" id="CP025544">
    <property type="protein sequence ID" value="AXK60887.1"/>
    <property type="molecule type" value="Genomic_DNA"/>
</dbReference>
<evidence type="ECO:0000313" key="2">
    <source>
        <dbReference type="EMBL" id="AXK60887.1"/>
    </source>
</evidence>
<dbReference type="AlphaFoldDB" id="A0A345ZC70"/>
<evidence type="ECO:0000313" key="3">
    <source>
        <dbReference type="Proteomes" id="UP000254834"/>
    </source>
</evidence>
<dbReference type="KEGG" id="cdes:C0J27_04035"/>
<accession>A0A345ZC70</accession>
<dbReference type="SUPFAM" id="SSF101386">
    <property type="entry name" value="all-alpha NTP pyrophosphatases"/>
    <property type="match status" value="1"/>
</dbReference>
<proteinExistence type="predicted"/>
<evidence type="ECO:0000259" key="1">
    <source>
        <dbReference type="Pfam" id="PF03819"/>
    </source>
</evidence>
<reference evidence="2 3" key="1">
    <citation type="submission" date="2017-12" db="EMBL/GenBank/DDBJ databases">
        <title>Chromulinavorax destructans is a abundant pathogen of dominant heterotrophic picoflagllates.</title>
        <authorList>
            <person name="Deeg C.M."/>
            <person name="Zimmer M."/>
            <person name="Suttle C.A."/>
        </authorList>
    </citation>
    <scope>NUCLEOTIDE SEQUENCE [LARGE SCALE GENOMIC DNA]</scope>
    <source>
        <strain evidence="2 3">SeV1</strain>
    </source>
</reference>
<sequence>MKRRKFSLNKLWRDKAPANMQAQGAIIHLKILDDNEYKHQLGLKLIEEANEVSTAENIDDLTSELADILEVVKCIAQAHAISMAAITKRQAEKIEERGSFLERKFVTVAEYLPGSFGENYALHDLERHPEIIED</sequence>
<dbReference type="RefSeq" id="WP_115585902.1">
    <property type="nucleotide sequence ID" value="NZ_CP025544.1"/>
</dbReference>
<dbReference type="GO" id="GO:0016787">
    <property type="term" value="F:hydrolase activity"/>
    <property type="evidence" value="ECO:0007669"/>
    <property type="project" value="UniProtKB-KW"/>
</dbReference>
<dbReference type="Pfam" id="PF03819">
    <property type="entry name" value="MazG"/>
    <property type="match status" value="1"/>
</dbReference>
<feature type="domain" description="NTP pyrophosphohydrolase MazG-like" evidence="1">
    <location>
        <begin position="40"/>
        <end position="97"/>
    </location>
</feature>
<dbReference type="Proteomes" id="UP000254834">
    <property type="component" value="Chromosome"/>
</dbReference>
<name>A0A345ZC70_9BACT</name>